<dbReference type="PANTHER" id="PTHR24390">
    <property type="entry name" value="ZINC FINGER PROTEIN"/>
    <property type="match status" value="1"/>
</dbReference>
<keyword evidence="4 8" id="KW-0863">Zinc-finger</keyword>
<dbReference type="FunFam" id="3.30.160.60:FF:000912">
    <property type="entry name" value="Zinc finger protein 660"/>
    <property type="match status" value="1"/>
</dbReference>
<dbReference type="GO" id="GO:0000122">
    <property type="term" value="P:negative regulation of transcription by RNA polymerase II"/>
    <property type="evidence" value="ECO:0007669"/>
    <property type="project" value="UniProtKB-ARBA"/>
</dbReference>
<dbReference type="SUPFAM" id="SSF57716">
    <property type="entry name" value="Glucocorticoid receptor-like (DNA-binding domain)"/>
    <property type="match status" value="1"/>
</dbReference>
<dbReference type="PROSITE" id="PS51915">
    <property type="entry name" value="ZAD"/>
    <property type="match status" value="1"/>
</dbReference>
<protein>
    <recommendedName>
        <fullName evidence="15">Protein krueppel</fullName>
    </recommendedName>
</protein>
<reference evidence="14" key="1">
    <citation type="submission" date="2015-01" db="EMBL/GenBank/DDBJ databases">
        <authorList>
            <person name="Aksoy S."/>
            <person name="Warren W."/>
            <person name="Wilson R.K."/>
        </authorList>
    </citation>
    <scope>NUCLEOTIDE SEQUENCE [LARGE SCALE GENOMIC DNA]</scope>
    <source>
        <strain evidence="14">IAEA</strain>
    </source>
</reference>
<keyword evidence="3" id="KW-0677">Repeat</keyword>
<dbReference type="FunFam" id="3.30.160.60:FF:000624">
    <property type="entry name" value="zinc finger protein 697"/>
    <property type="match status" value="1"/>
</dbReference>
<feature type="domain" description="C2H2-type" evidence="11">
    <location>
        <begin position="227"/>
        <end position="255"/>
    </location>
</feature>
<dbReference type="InterPro" id="IPR036236">
    <property type="entry name" value="Znf_C2H2_sf"/>
</dbReference>
<evidence type="ECO:0000256" key="7">
    <source>
        <dbReference type="ARBA" id="ARBA00023242"/>
    </source>
</evidence>
<feature type="compositionally biased region" description="Acidic residues" evidence="10">
    <location>
        <begin position="436"/>
        <end position="456"/>
    </location>
</feature>
<dbReference type="PROSITE" id="PS00028">
    <property type="entry name" value="ZINC_FINGER_C2H2_1"/>
    <property type="match status" value="6"/>
</dbReference>
<keyword evidence="6" id="KW-0238">DNA-binding</keyword>
<dbReference type="AlphaFoldDB" id="A0A1B0AVI0"/>
<dbReference type="SUPFAM" id="SSF57667">
    <property type="entry name" value="beta-beta-alpha zinc fingers"/>
    <property type="match status" value="3"/>
</dbReference>
<feature type="binding site" evidence="9">
    <location>
        <position position="8"/>
    </location>
    <ligand>
        <name>Zn(2+)</name>
        <dbReference type="ChEBI" id="CHEBI:29105"/>
    </ligand>
</feature>
<accession>A0A1B0AVI0</accession>
<feature type="domain" description="C2H2-type" evidence="11">
    <location>
        <begin position="384"/>
        <end position="413"/>
    </location>
</feature>
<feature type="domain" description="C2H2-type" evidence="11">
    <location>
        <begin position="356"/>
        <end position="383"/>
    </location>
</feature>
<keyword evidence="7" id="KW-0539">Nucleus</keyword>
<sequence>MEILKDMCRVCLKTDVGSNSFLDEVEYDSYIKLSHIFLKVTNVEVNENDEIKPSRLCEQCTTRLLGAYELICAVEKAEVEIDLLLQQEQVHCEDTDVRENNNYVLGDDGEVENNEEEETQDLEILDDEFQLDQEETQEVFYMQEIRNDLATSENDVSPNRQKTAIGSRLGKRLAAGNFNCELCDRNFAKLETLERHKKQAHTFLPIEVIANSSLSIPEATQNDDKGILCSYCPRIFVRRDNYARHLITVHSDKAEITPEDRELAKAKHNYKKGLCPHCGESFSLASLSIHIRRHTGENPYKCSECSKGFPRRQDLVIHERQHTGERPHVCSACGKSFSRANKLSRHMRIHTGERPYKCTKCPRSFVQSNDLKIHMRRHTGEKPYKCNVCSEAFICGAALRIHRRQKGHESPEDDRDDPLINWRVSTRKPKLQMKEENEEQDDEQEFLELDESIDNY</sequence>
<dbReference type="VEuPathDB" id="VectorBase:GPPI010020"/>
<evidence type="ECO:0000259" key="11">
    <source>
        <dbReference type="PROSITE" id="PS50157"/>
    </source>
</evidence>
<dbReference type="Pfam" id="PF13912">
    <property type="entry name" value="zf-C2H2_6"/>
    <property type="match status" value="1"/>
</dbReference>
<dbReference type="GO" id="GO:0008270">
    <property type="term" value="F:zinc ion binding"/>
    <property type="evidence" value="ECO:0007669"/>
    <property type="project" value="UniProtKB-UniRule"/>
</dbReference>
<dbReference type="GO" id="GO:0005634">
    <property type="term" value="C:nucleus"/>
    <property type="evidence" value="ECO:0007669"/>
    <property type="project" value="UniProtKB-SubCell"/>
</dbReference>
<dbReference type="SMART" id="SM00355">
    <property type="entry name" value="ZnF_C2H2"/>
    <property type="match status" value="7"/>
</dbReference>
<dbReference type="FunFam" id="3.30.160.60:FF:002343">
    <property type="entry name" value="Zinc finger protein 33A"/>
    <property type="match status" value="1"/>
</dbReference>
<evidence type="ECO:0000313" key="13">
    <source>
        <dbReference type="EnsemblMetazoa" id="GPPI010020-PA"/>
    </source>
</evidence>
<keyword evidence="2 9" id="KW-0479">Metal-binding</keyword>
<reference evidence="13" key="2">
    <citation type="submission" date="2020-05" db="UniProtKB">
        <authorList>
            <consortium name="EnsemblMetazoa"/>
        </authorList>
    </citation>
    <scope>IDENTIFICATION</scope>
    <source>
        <strain evidence="13">IAEA</strain>
    </source>
</reference>
<feature type="domain" description="ZAD" evidence="12">
    <location>
        <begin position="6"/>
        <end position="84"/>
    </location>
</feature>
<feature type="binding site" evidence="9">
    <location>
        <position position="11"/>
    </location>
    <ligand>
        <name>Zn(2+)</name>
        <dbReference type="ChEBI" id="CHEBI:29105"/>
    </ligand>
</feature>
<dbReference type="FunFam" id="3.30.160.60:FF:000176">
    <property type="entry name" value="zinc finger protein 70"/>
    <property type="match status" value="1"/>
</dbReference>
<feature type="domain" description="C2H2-type" evidence="11">
    <location>
        <begin position="273"/>
        <end position="299"/>
    </location>
</feature>
<dbReference type="Gene3D" id="3.30.160.60">
    <property type="entry name" value="Classic Zinc Finger"/>
    <property type="match status" value="6"/>
</dbReference>
<comment type="subcellular location">
    <subcellularLocation>
        <location evidence="1">Nucleus</location>
    </subcellularLocation>
</comment>
<dbReference type="EMBL" id="JXJN01004255">
    <property type="status" value="NOT_ANNOTATED_CDS"/>
    <property type="molecule type" value="Genomic_DNA"/>
</dbReference>
<evidence type="ECO:0000256" key="10">
    <source>
        <dbReference type="SAM" id="MobiDB-lite"/>
    </source>
</evidence>
<evidence type="ECO:0000256" key="5">
    <source>
        <dbReference type="ARBA" id="ARBA00022833"/>
    </source>
</evidence>
<dbReference type="SMART" id="SM00868">
    <property type="entry name" value="zf-AD"/>
    <property type="match status" value="1"/>
</dbReference>
<dbReference type="GO" id="GO:0000978">
    <property type="term" value="F:RNA polymerase II cis-regulatory region sequence-specific DNA binding"/>
    <property type="evidence" value="ECO:0007669"/>
    <property type="project" value="TreeGrafter"/>
</dbReference>
<feature type="binding site" evidence="9">
    <location>
        <position position="57"/>
    </location>
    <ligand>
        <name>Zn(2+)</name>
        <dbReference type="ChEBI" id="CHEBI:29105"/>
    </ligand>
</feature>
<dbReference type="InterPro" id="IPR012934">
    <property type="entry name" value="Znf_AD"/>
</dbReference>
<feature type="domain" description="C2H2-type" evidence="11">
    <location>
        <begin position="328"/>
        <end position="355"/>
    </location>
</feature>
<evidence type="ECO:0000259" key="12">
    <source>
        <dbReference type="PROSITE" id="PS51915"/>
    </source>
</evidence>
<keyword evidence="5 9" id="KW-0862">Zinc</keyword>
<evidence type="ECO:0000256" key="1">
    <source>
        <dbReference type="ARBA" id="ARBA00004123"/>
    </source>
</evidence>
<dbReference type="PROSITE" id="PS50157">
    <property type="entry name" value="ZINC_FINGER_C2H2_2"/>
    <property type="match status" value="7"/>
</dbReference>
<feature type="domain" description="C2H2-type" evidence="11">
    <location>
        <begin position="178"/>
        <end position="202"/>
    </location>
</feature>
<evidence type="ECO:0008006" key="15">
    <source>
        <dbReference type="Google" id="ProtNLM"/>
    </source>
</evidence>
<evidence type="ECO:0000256" key="9">
    <source>
        <dbReference type="PROSITE-ProRule" id="PRU01263"/>
    </source>
</evidence>
<dbReference type="InterPro" id="IPR013087">
    <property type="entry name" value="Znf_C2H2_type"/>
</dbReference>
<feature type="binding site" evidence="9">
    <location>
        <position position="60"/>
    </location>
    <ligand>
        <name>Zn(2+)</name>
        <dbReference type="ChEBI" id="CHEBI:29105"/>
    </ligand>
</feature>
<feature type="region of interest" description="Disordered" evidence="10">
    <location>
        <begin position="426"/>
        <end position="456"/>
    </location>
</feature>
<evidence type="ECO:0000313" key="14">
    <source>
        <dbReference type="Proteomes" id="UP000092460"/>
    </source>
</evidence>
<evidence type="ECO:0000256" key="6">
    <source>
        <dbReference type="ARBA" id="ARBA00023125"/>
    </source>
</evidence>
<organism evidence="13 14">
    <name type="scientific">Glossina palpalis gambiensis</name>
    <dbReference type="NCBI Taxonomy" id="67801"/>
    <lineage>
        <taxon>Eukaryota</taxon>
        <taxon>Metazoa</taxon>
        <taxon>Ecdysozoa</taxon>
        <taxon>Arthropoda</taxon>
        <taxon>Hexapoda</taxon>
        <taxon>Insecta</taxon>
        <taxon>Pterygota</taxon>
        <taxon>Neoptera</taxon>
        <taxon>Endopterygota</taxon>
        <taxon>Diptera</taxon>
        <taxon>Brachycera</taxon>
        <taxon>Muscomorpha</taxon>
        <taxon>Hippoboscoidea</taxon>
        <taxon>Glossinidae</taxon>
        <taxon>Glossina</taxon>
    </lineage>
</organism>
<evidence type="ECO:0000256" key="3">
    <source>
        <dbReference type="ARBA" id="ARBA00022737"/>
    </source>
</evidence>
<dbReference type="PANTHER" id="PTHR24390:SF229">
    <property type="entry name" value="ZINC FINGER PROTEIN XFIN"/>
    <property type="match status" value="1"/>
</dbReference>
<evidence type="ECO:0000256" key="2">
    <source>
        <dbReference type="ARBA" id="ARBA00022723"/>
    </source>
</evidence>
<dbReference type="GO" id="GO:0003700">
    <property type="term" value="F:DNA-binding transcription factor activity"/>
    <property type="evidence" value="ECO:0007669"/>
    <property type="project" value="TreeGrafter"/>
</dbReference>
<keyword evidence="14" id="KW-1185">Reference proteome</keyword>
<feature type="domain" description="C2H2-type" evidence="11">
    <location>
        <begin position="300"/>
        <end position="327"/>
    </location>
</feature>
<name>A0A1B0AVI0_9MUSC</name>
<evidence type="ECO:0000256" key="4">
    <source>
        <dbReference type="ARBA" id="ARBA00022771"/>
    </source>
</evidence>
<dbReference type="STRING" id="67801.A0A1B0AVI0"/>
<dbReference type="GO" id="GO:0045595">
    <property type="term" value="P:regulation of cell differentiation"/>
    <property type="evidence" value="ECO:0007669"/>
    <property type="project" value="UniProtKB-ARBA"/>
</dbReference>
<dbReference type="EnsemblMetazoa" id="GPPI010020-RA">
    <property type="protein sequence ID" value="GPPI010020-PA"/>
    <property type="gene ID" value="GPPI010020"/>
</dbReference>
<dbReference type="Gene3D" id="3.40.1800.20">
    <property type="match status" value="1"/>
</dbReference>
<dbReference type="Proteomes" id="UP000092460">
    <property type="component" value="Unassembled WGS sequence"/>
</dbReference>
<proteinExistence type="predicted"/>
<dbReference type="Pfam" id="PF00096">
    <property type="entry name" value="zf-C2H2"/>
    <property type="match status" value="5"/>
</dbReference>
<evidence type="ECO:0000256" key="8">
    <source>
        <dbReference type="PROSITE-ProRule" id="PRU00042"/>
    </source>
</evidence>